<reference evidence="10" key="2">
    <citation type="submission" date="2025-08" db="UniProtKB">
        <authorList>
            <consortium name="Ensembl"/>
        </authorList>
    </citation>
    <scope>IDENTIFICATION</scope>
    <source>
        <strain evidence="10">broiler</strain>
    </source>
</reference>
<evidence type="ECO:0000313" key="10">
    <source>
        <dbReference type="Ensembl" id="ENSGALP00010017995.1"/>
    </source>
</evidence>
<evidence type="ECO:0000256" key="6">
    <source>
        <dbReference type="ARBA" id="ARBA00022989"/>
    </source>
</evidence>
<keyword evidence="11" id="KW-1185">Reference proteome</keyword>
<proteinExistence type="inferred from homology"/>
<evidence type="ECO:0000256" key="2">
    <source>
        <dbReference type="ARBA" id="ARBA00006364"/>
    </source>
</evidence>
<dbReference type="PANTHER" id="PTHR13084:SF4">
    <property type="entry name" value="SODIUM_POTASSIUM-TRANSPORTING ATPASE SUBUNIT BETA-1-INTERACTING PROTEIN 1"/>
    <property type="match status" value="1"/>
</dbReference>
<sequence>MGRCNGRCTLVGFCCLQLIAALERQIFDFLGYQWAPILANFLHIMAVILGIFGTIQYRSKYLIMYAVWLVLWVGWNAFIICFYLEVGHLSQVTTGFHSTARHCCLLAFLSLSSLNPSFPFLPFPSLLSLSIPLHPSLSISSVPSYPFHNNLSIPFLHPVPSLPSHLAPSHSILPFSSIPSLLFYPILSLPSSSLPPHPFKIQFLPPKPFIPSLLSISIPSISPLSFFLPYPNLSIPSNSVPPHPSHPFNSFLPHPIPFLSSHPYSSHAFYSTLFHPSHPFLLFHPIPLHPMSSVPSHPIPSFPLLPSFPFHPFPLISSFPVSFLLFHSIHPHPFLGM</sequence>
<keyword evidence="8" id="KW-0325">Glycoprotein</keyword>
<evidence type="ECO:0000256" key="9">
    <source>
        <dbReference type="RuleBase" id="RU368041"/>
    </source>
</evidence>
<accession>A0A8V0YGH5</accession>
<comment type="caution">
    <text evidence="9">Lacks conserved residue(s) required for the propagation of feature annotation.</text>
</comment>
<keyword evidence="6 9" id="KW-1133">Transmembrane helix</keyword>
<evidence type="ECO:0000256" key="4">
    <source>
        <dbReference type="ARBA" id="ARBA00022475"/>
    </source>
</evidence>
<keyword evidence="7 9" id="KW-0472">Membrane</keyword>
<dbReference type="AlphaFoldDB" id="A0A8V0YGH5"/>
<comment type="similarity">
    <text evidence="2 9">Belongs to the NKAIN family.</text>
</comment>
<comment type="subcellular location">
    <subcellularLocation>
        <location evidence="1 9">Cell membrane</location>
        <topology evidence="1 9">Multi-pass membrane protein</topology>
    </subcellularLocation>
</comment>
<dbReference type="OrthoDB" id="10050321at2759"/>
<reference evidence="10" key="1">
    <citation type="submission" date="2020-11" db="EMBL/GenBank/DDBJ databases">
        <title>Gallus gallus (Chicken) genome, bGalGal1, GRCg7b, maternal haplotype autosomes + Z &amp; W.</title>
        <authorList>
            <person name="Warren W."/>
            <person name="Formenti G."/>
            <person name="Fedrigo O."/>
            <person name="Haase B."/>
            <person name="Mountcastle J."/>
            <person name="Balacco J."/>
            <person name="Tracey A."/>
            <person name="Schneider V."/>
            <person name="Okimoto R."/>
            <person name="Cheng H."/>
            <person name="Hawken R."/>
            <person name="Howe K."/>
            <person name="Jarvis E.D."/>
        </authorList>
    </citation>
    <scope>NUCLEOTIDE SEQUENCE [LARGE SCALE GENOMIC DNA]</scope>
    <source>
        <strain evidence="10">Broiler</strain>
    </source>
</reference>
<feature type="transmembrane region" description="Helical" evidence="9">
    <location>
        <begin position="62"/>
        <end position="86"/>
    </location>
</feature>
<dbReference type="InterPro" id="IPR008516">
    <property type="entry name" value="Na/K-Atpase_Interacting"/>
</dbReference>
<dbReference type="GeneTree" id="ENSGT00940000159949"/>
<protein>
    <recommendedName>
        <fullName evidence="9">Sodium/potassium-transporting ATPase subunit beta-1-interacting protein</fullName>
        <shortName evidence="9">Na(+)/K(+)-transporting ATPase subunit beta-1-interacting protein</shortName>
    </recommendedName>
</protein>
<dbReference type="GO" id="GO:0002028">
    <property type="term" value="P:regulation of sodium ion transport"/>
    <property type="evidence" value="ECO:0007669"/>
    <property type="project" value="UniProtKB-UniRule"/>
</dbReference>
<name>A0A8V0YGH5_CHICK</name>
<dbReference type="GO" id="GO:0005886">
    <property type="term" value="C:plasma membrane"/>
    <property type="evidence" value="ECO:0007669"/>
    <property type="project" value="UniProtKB-SubCell"/>
</dbReference>
<feature type="transmembrane region" description="Helical" evidence="9">
    <location>
        <begin position="34"/>
        <end position="55"/>
    </location>
</feature>
<organism evidence="10 11">
    <name type="scientific">Gallus gallus</name>
    <name type="common">Chicken</name>
    <dbReference type="NCBI Taxonomy" id="9031"/>
    <lineage>
        <taxon>Eukaryota</taxon>
        <taxon>Metazoa</taxon>
        <taxon>Chordata</taxon>
        <taxon>Craniata</taxon>
        <taxon>Vertebrata</taxon>
        <taxon>Euteleostomi</taxon>
        <taxon>Archelosauria</taxon>
        <taxon>Archosauria</taxon>
        <taxon>Dinosauria</taxon>
        <taxon>Saurischia</taxon>
        <taxon>Theropoda</taxon>
        <taxon>Coelurosauria</taxon>
        <taxon>Aves</taxon>
        <taxon>Neognathae</taxon>
        <taxon>Galloanserae</taxon>
        <taxon>Galliformes</taxon>
        <taxon>Phasianidae</taxon>
        <taxon>Phasianinae</taxon>
        <taxon>Gallus</taxon>
    </lineage>
</organism>
<dbReference type="Ensembl" id="ENSGALT00010030971.1">
    <property type="protein sequence ID" value="ENSGALP00010017995.1"/>
    <property type="gene ID" value="ENSGALG00010012905.1"/>
</dbReference>
<evidence type="ECO:0000256" key="3">
    <source>
        <dbReference type="ARBA" id="ARBA00011461"/>
    </source>
</evidence>
<dbReference type="Proteomes" id="UP000000539">
    <property type="component" value="Chromosome 23"/>
</dbReference>
<evidence type="ECO:0000256" key="7">
    <source>
        <dbReference type="ARBA" id="ARBA00023136"/>
    </source>
</evidence>
<evidence type="ECO:0000313" key="11">
    <source>
        <dbReference type="Proteomes" id="UP000000539"/>
    </source>
</evidence>
<keyword evidence="4 9" id="KW-1003">Cell membrane</keyword>
<keyword evidence="5 9" id="KW-0812">Transmembrane</keyword>
<evidence type="ECO:0000256" key="5">
    <source>
        <dbReference type="ARBA" id="ARBA00022692"/>
    </source>
</evidence>
<evidence type="ECO:0000256" key="8">
    <source>
        <dbReference type="ARBA" id="ARBA00023180"/>
    </source>
</evidence>
<dbReference type="PANTHER" id="PTHR13084">
    <property type="entry name" value="T-CELL LYMPHOMA BREAKPOINT-ASSOCIATED TARGET 1-RELATED"/>
    <property type="match status" value="1"/>
</dbReference>
<dbReference type="Pfam" id="PF05640">
    <property type="entry name" value="NKAIN"/>
    <property type="match status" value="1"/>
</dbReference>
<evidence type="ECO:0000256" key="1">
    <source>
        <dbReference type="ARBA" id="ARBA00004651"/>
    </source>
</evidence>
<reference evidence="10" key="3">
    <citation type="submission" date="2025-09" db="UniProtKB">
        <authorList>
            <consortium name="Ensembl"/>
        </authorList>
    </citation>
    <scope>IDENTIFICATION</scope>
    <source>
        <strain evidence="10">broiler</strain>
    </source>
</reference>
<gene>
    <name evidence="10" type="primary">NKAIN1</name>
</gene>
<comment type="subunit">
    <text evidence="3">Interacts with atp1b1 C-terminus.</text>
</comment>